<dbReference type="OrthoDB" id="271604at2759"/>
<dbReference type="Pfam" id="PF02517">
    <property type="entry name" value="Rce1-like"/>
    <property type="match status" value="1"/>
</dbReference>
<dbReference type="AlphaFoldDB" id="A0A127ZF12"/>
<dbReference type="GO" id="GO:0005789">
    <property type="term" value="C:endoplasmic reticulum membrane"/>
    <property type="evidence" value="ECO:0007669"/>
    <property type="project" value="UniProtKB-SubCell"/>
</dbReference>
<name>A0A127ZF12_9BASI</name>
<feature type="transmembrane region" description="Helical" evidence="11">
    <location>
        <begin position="133"/>
        <end position="153"/>
    </location>
</feature>
<reference evidence="13" key="1">
    <citation type="submission" date="2014-06" db="EMBL/GenBank/DDBJ databases">
        <authorList>
            <person name="Ju J."/>
            <person name="Zhang J."/>
        </authorList>
    </citation>
    <scope>NUCLEOTIDE SEQUENCE</scope>
    <source>
        <strain evidence="13">SscI8</strain>
    </source>
</reference>
<evidence type="ECO:0000313" key="13">
    <source>
        <dbReference type="EMBL" id="CDU24674.1"/>
    </source>
</evidence>
<dbReference type="PANTHER" id="PTHR13046:SF0">
    <property type="entry name" value="CAAX PRENYL PROTEASE 2"/>
    <property type="match status" value="1"/>
</dbReference>
<evidence type="ECO:0000256" key="1">
    <source>
        <dbReference type="ARBA" id="ARBA00004477"/>
    </source>
</evidence>
<sequence length="340" mass="36792">MSLIFNLPNPPLSPPLLSTGFAVGASTLFTFTYVASLYLSPAGRLSAGKQDAQGNVMDRDHPVVMRARIKSASLATALTVIATGVGLWVKGVVPRAGWLLDTINISRLVGLPLPVPTLLTSNTLPIQPPLTTYLTLLATHILSPLLLTSLLFLGPLYTSFLHRQLPLQRFFSFHRDIIRKFTSLSGIRNFLIGPLTEELVFRSSILTLLFFSGVSRTKLIWVSPGFFAIAHAHHAWNAFLAGGGTRSAAVRAGVAGVVQLGYTSVFGWYANFLFLRSGGVVAPVVAHVVCNVMGLPDLVAAGERCRTAIWTAHATGIFLFARFLFPLTSSTVYGPSLYWQ</sequence>
<evidence type="ECO:0000256" key="2">
    <source>
        <dbReference type="ARBA" id="ARBA00006897"/>
    </source>
</evidence>
<keyword evidence="4 11" id="KW-0812">Transmembrane</keyword>
<dbReference type="PANTHER" id="PTHR13046">
    <property type="entry name" value="PROTEASE U48 CAAX PRENYL PROTEASE RCE1"/>
    <property type="match status" value="1"/>
</dbReference>
<organism evidence="13">
    <name type="scientific">Sporisorium scitamineum</name>
    <dbReference type="NCBI Taxonomy" id="49012"/>
    <lineage>
        <taxon>Eukaryota</taxon>
        <taxon>Fungi</taxon>
        <taxon>Dikarya</taxon>
        <taxon>Basidiomycota</taxon>
        <taxon>Ustilaginomycotina</taxon>
        <taxon>Ustilaginomycetes</taxon>
        <taxon>Ustilaginales</taxon>
        <taxon>Ustilaginaceae</taxon>
        <taxon>Sporisorium</taxon>
    </lineage>
</organism>
<keyword evidence="3 13" id="KW-0645">Protease</keyword>
<dbReference type="GO" id="GO:0071586">
    <property type="term" value="P:CAAX-box protein processing"/>
    <property type="evidence" value="ECO:0007669"/>
    <property type="project" value="InterPro"/>
</dbReference>
<evidence type="ECO:0000256" key="7">
    <source>
        <dbReference type="ARBA" id="ARBA00022989"/>
    </source>
</evidence>
<evidence type="ECO:0000256" key="5">
    <source>
        <dbReference type="ARBA" id="ARBA00022801"/>
    </source>
</evidence>
<evidence type="ECO:0000256" key="9">
    <source>
        <dbReference type="ARBA" id="ARBA00047280"/>
    </source>
</evidence>
<keyword evidence="8 11" id="KW-0472">Membrane</keyword>
<comment type="catalytic activity">
    <reaction evidence="9">
        <text>Hydrolyzes the peptide bond -P2-(S-farnesyl or geranylgeranyl)C-P1'-P2'-P3'-COOH where P1' and P2' are amino acids with aliphatic sidechains and P3' is any C-terminal residue.</text>
        <dbReference type="EC" id="3.4.26.1"/>
    </reaction>
</comment>
<proteinExistence type="inferred from homology"/>
<evidence type="ECO:0000256" key="11">
    <source>
        <dbReference type="SAM" id="Phobius"/>
    </source>
</evidence>
<evidence type="ECO:0000256" key="6">
    <source>
        <dbReference type="ARBA" id="ARBA00022824"/>
    </source>
</evidence>
<feature type="transmembrane region" description="Helical" evidence="11">
    <location>
        <begin position="20"/>
        <end position="39"/>
    </location>
</feature>
<dbReference type="EC" id="3.4.26.1" evidence="10"/>
<comment type="similarity">
    <text evidence="2">Belongs to the peptidase U48 family.</text>
</comment>
<dbReference type="GO" id="GO:0004222">
    <property type="term" value="F:metalloendopeptidase activity"/>
    <property type="evidence" value="ECO:0007669"/>
    <property type="project" value="InterPro"/>
</dbReference>
<keyword evidence="5" id="KW-0378">Hydrolase</keyword>
<feature type="domain" description="CAAX prenyl protease 2/Lysostaphin resistance protein A-like" evidence="12">
    <location>
        <begin position="184"/>
        <end position="293"/>
    </location>
</feature>
<dbReference type="InterPro" id="IPR003675">
    <property type="entry name" value="Rce1/LyrA-like_dom"/>
</dbReference>
<dbReference type="InterPro" id="IPR039731">
    <property type="entry name" value="Rce1"/>
</dbReference>
<protein>
    <recommendedName>
        <fullName evidence="10">intramembrane prenyl-peptidase Rce1</fullName>
        <ecNumber evidence="10">3.4.26.1</ecNumber>
    </recommendedName>
</protein>
<accession>A0A127ZF12</accession>
<dbReference type="EMBL" id="LK056680">
    <property type="protein sequence ID" value="CDU24674.1"/>
    <property type="molecule type" value="Genomic_DNA"/>
</dbReference>
<evidence type="ECO:0000256" key="4">
    <source>
        <dbReference type="ARBA" id="ARBA00022692"/>
    </source>
</evidence>
<gene>
    <name evidence="13" type="ORF">SPSC_04507</name>
</gene>
<comment type="subcellular location">
    <subcellularLocation>
        <location evidence="1">Endoplasmic reticulum membrane</location>
        <topology evidence="1">Multi-pass membrane protein</topology>
    </subcellularLocation>
</comment>
<keyword evidence="6" id="KW-0256">Endoplasmic reticulum</keyword>
<evidence type="ECO:0000256" key="10">
    <source>
        <dbReference type="ARBA" id="ARBA00049729"/>
    </source>
</evidence>
<evidence type="ECO:0000256" key="3">
    <source>
        <dbReference type="ARBA" id="ARBA00022670"/>
    </source>
</evidence>
<evidence type="ECO:0000256" key="8">
    <source>
        <dbReference type="ARBA" id="ARBA00023136"/>
    </source>
</evidence>
<evidence type="ECO:0000259" key="12">
    <source>
        <dbReference type="Pfam" id="PF02517"/>
    </source>
</evidence>
<feature type="transmembrane region" description="Helical" evidence="11">
    <location>
        <begin position="72"/>
        <end position="89"/>
    </location>
</feature>
<keyword evidence="7 11" id="KW-1133">Transmembrane helix</keyword>